<proteinExistence type="predicted"/>
<feature type="region of interest" description="Disordered" evidence="1">
    <location>
        <begin position="242"/>
        <end position="274"/>
    </location>
</feature>
<protein>
    <submittedName>
        <fullName evidence="2">Uncharacterized protein</fullName>
    </submittedName>
</protein>
<sequence>MADVPPNGAAAGFKSNPCNTLNSSCMNYSGNTNSSTDMQGISYSRELPQASSLKNNASAMQVVSSGCLDGGMFTHVPVPPNAMLQRTTDSIDQLAASGVRRLDSSLSFSSSAPYVPVTAQQWNYAWQSSAAPEGTQNAAPCVYTNVPSNGVLVRMMDPSGNAVWCIQSDYNNSTNIPPPPPVLQSPPQQPQQQRSVSITSPLQTSVLESPNSSQPAQTLAGTTVFPPPFKVPPLAWNFHASLGATGRPATNSPDAQPGRGTSSPPIEGDADDYEYEPYNSNTLANRRVGSLDRVRCKVHGKERSAQNMVMVRSKVTNDIHWRCKRSSQCKVRTTDSDDTPINSKESTLHSIAAEALLSPTSDQGYPVALNTFPPSTNVPWNRQLPAPPQYTLMSSNSGAIPSDTSLQPISQSVYTHPQDGGSQTAHVVTRPSAFSQKQQQCAPNAVYYQVFAQENGSQQLPMLPPQQSPQQSQQGSVVMVNGVPYRIVHVENTTGHMR</sequence>
<evidence type="ECO:0000313" key="3">
    <source>
        <dbReference type="Proteomes" id="UP000038009"/>
    </source>
</evidence>
<dbReference type="OMA" id="HVENTTG"/>
<feature type="region of interest" description="Disordered" evidence="1">
    <location>
        <begin position="175"/>
        <end position="224"/>
    </location>
</feature>
<accession>A0A0N1I6Y5</accession>
<dbReference type="VEuPathDB" id="TriTrypDB:Lsey_0112_0020"/>
<evidence type="ECO:0000256" key="1">
    <source>
        <dbReference type="SAM" id="MobiDB-lite"/>
    </source>
</evidence>
<feature type="compositionally biased region" description="Pro residues" evidence="1">
    <location>
        <begin position="176"/>
        <end position="189"/>
    </location>
</feature>
<evidence type="ECO:0000313" key="2">
    <source>
        <dbReference type="EMBL" id="KPI86858.1"/>
    </source>
</evidence>
<comment type="caution">
    <text evidence="2">The sequence shown here is derived from an EMBL/GenBank/DDBJ whole genome shotgun (WGS) entry which is preliminary data.</text>
</comment>
<dbReference type="AlphaFoldDB" id="A0A0N1I6Y5"/>
<reference evidence="2 3" key="1">
    <citation type="journal article" date="2015" name="PLoS Pathog.">
        <title>Leptomonas seymouri: Adaptations to the Dixenous Life Cycle Analyzed by Genome Sequencing, Transcriptome Profiling and Co-infection with Leishmania donovani.</title>
        <authorList>
            <person name="Kraeva N."/>
            <person name="Butenko A."/>
            <person name="Hlavacova J."/>
            <person name="Kostygov A."/>
            <person name="Myskova J."/>
            <person name="Grybchuk D."/>
            <person name="Lestinova T."/>
            <person name="Votypka J."/>
            <person name="Volf P."/>
            <person name="Opperdoes F."/>
            <person name="Flegontov P."/>
            <person name="Lukes J."/>
            <person name="Yurchenko V."/>
        </authorList>
    </citation>
    <scope>NUCLEOTIDE SEQUENCE [LARGE SCALE GENOMIC DNA]</scope>
    <source>
        <strain evidence="2 3">ATCC 30220</strain>
    </source>
</reference>
<dbReference type="EMBL" id="LJSK01000112">
    <property type="protein sequence ID" value="KPI86858.1"/>
    <property type="molecule type" value="Genomic_DNA"/>
</dbReference>
<organism evidence="2 3">
    <name type="scientific">Leptomonas seymouri</name>
    <dbReference type="NCBI Taxonomy" id="5684"/>
    <lineage>
        <taxon>Eukaryota</taxon>
        <taxon>Discoba</taxon>
        <taxon>Euglenozoa</taxon>
        <taxon>Kinetoplastea</taxon>
        <taxon>Metakinetoplastina</taxon>
        <taxon>Trypanosomatida</taxon>
        <taxon>Trypanosomatidae</taxon>
        <taxon>Leishmaniinae</taxon>
        <taxon>Leptomonas</taxon>
    </lineage>
</organism>
<feature type="compositionally biased region" description="Polar residues" evidence="1">
    <location>
        <begin position="248"/>
        <end position="264"/>
    </location>
</feature>
<gene>
    <name evidence="2" type="ORF">ABL78_4048</name>
</gene>
<feature type="compositionally biased region" description="Polar residues" evidence="1">
    <location>
        <begin position="194"/>
        <end position="221"/>
    </location>
</feature>
<dbReference type="OrthoDB" id="245984at2759"/>
<name>A0A0N1I6Y5_LEPSE</name>
<keyword evidence="3" id="KW-1185">Reference proteome</keyword>
<dbReference type="Proteomes" id="UP000038009">
    <property type="component" value="Unassembled WGS sequence"/>
</dbReference>